<evidence type="ECO:0008006" key="6">
    <source>
        <dbReference type="Google" id="ProtNLM"/>
    </source>
</evidence>
<organism evidence="3 5">
    <name type="scientific">Polarella glacialis</name>
    <name type="common">Dinoflagellate</name>
    <dbReference type="NCBI Taxonomy" id="89957"/>
    <lineage>
        <taxon>Eukaryota</taxon>
        <taxon>Sar</taxon>
        <taxon>Alveolata</taxon>
        <taxon>Dinophyceae</taxon>
        <taxon>Suessiales</taxon>
        <taxon>Suessiaceae</taxon>
        <taxon>Polarella</taxon>
    </lineage>
</organism>
<dbReference type="Proteomes" id="UP000626109">
    <property type="component" value="Unassembled WGS sequence"/>
</dbReference>
<feature type="region of interest" description="Disordered" evidence="1">
    <location>
        <begin position="150"/>
        <end position="174"/>
    </location>
</feature>
<dbReference type="EMBL" id="CAJNNW010031025">
    <property type="protein sequence ID" value="CAE8705683.1"/>
    <property type="molecule type" value="Genomic_DNA"/>
</dbReference>
<evidence type="ECO:0000313" key="3">
    <source>
        <dbReference type="EMBL" id="CAE8634783.1"/>
    </source>
</evidence>
<feature type="region of interest" description="Disordered" evidence="1">
    <location>
        <begin position="225"/>
        <end position="250"/>
    </location>
</feature>
<dbReference type="EMBL" id="CAJNNV010031132">
    <property type="protein sequence ID" value="CAE8634783.1"/>
    <property type="molecule type" value="Genomic_DNA"/>
</dbReference>
<feature type="region of interest" description="Disordered" evidence="1">
    <location>
        <begin position="75"/>
        <end position="95"/>
    </location>
</feature>
<protein>
    <recommendedName>
        <fullName evidence="6">Golgin-84</fullName>
    </recommendedName>
</protein>
<keyword evidence="5" id="KW-1185">Reference proteome</keyword>
<feature type="compositionally biased region" description="Basic and acidic residues" evidence="1">
    <location>
        <begin position="164"/>
        <end position="174"/>
    </location>
</feature>
<feature type="transmembrane region" description="Helical" evidence="2">
    <location>
        <begin position="367"/>
        <end position="385"/>
    </location>
</feature>
<feature type="compositionally biased region" description="Low complexity" evidence="1">
    <location>
        <begin position="228"/>
        <end position="240"/>
    </location>
</feature>
<comment type="caution">
    <text evidence="3">The sequence shown here is derived from an EMBL/GenBank/DDBJ whole genome shotgun (WGS) entry which is preliminary data.</text>
</comment>
<name>A0A813HB46_POLGL</name>
<dbReference type="AlphaFoldDB" id="A0A813HB46"/>
<gene>
    <name evidence="3" type="ORF">PGLA1383_LOCUS50400</name>
    <name evidence="4" type="ORF">PGLA2088_LOCUS33831</name>
</gene>
<keyword evidence="2" id="KW-1133">Transmembrane helix</keyword>
<evidence type="ECO:0000256" key="1">
    <source>
        <dbReference type="SAM" id="MobiDB-lite"/>
    </source>
</evidence>
<evidence type="ECO:0000313" key="4">
    <source>
        <dbReference type="EMBL" id="CAE8705683.1"/>
    </source>
</evidence>
<keyword evidence="2" id="KW-0812">Transmembrane</keyword>
<feature type="compositionally biased region" description="Basic and acidic residues" evidence="1">
    <location>
        <begin position="241"/>
        <end position="250"/>
    </location>
</feature>
<reference evidence="3" key="1">
    <citation type="submission" date="2021-02" db="EMBL/GenBank/DDBJ databases">
        <authorList>
            <person name="Dougan E. K."/>
            <person name="Rhodes N."/>
            <person name="Thang M."/>
            <person name="Chan C."/>
        </authorList>
    </citation>
    <scope>NUCLEOTIDE SEQUENCE</scope>
</reference>
<sequence>MAAGLAAGDSGSGDGLSTQELCAALQAKARSLEQRDFSQMRQGAILQRKLDAAELQRRELERQLEARRLDAARQLENQQQAQSSETAKRKGQAVKALQSDLQERWEEVNRREQEVERSLRAEQARQRRLQSDLSYWRRCGQELLRTGGLCGSPSSGSSGTAALGREKRLAQDTTKADRCQVLSAETEAVQRRCHELRAQISELERLAASARMQESELKMRNHSLATGASRAESAAASSRQQAERHLQEEQRLQSEVAAISAQQETRQRAALMPEEVEEARGSEEVEYWRRKVQEKAQELEALDRERARLRASLQRHAGPASSGFSASGRGPEKVGEALAARGCGLLDETVSWFTMGLFKSVLMRRAFCVHLALLYSWILFLLWWLSARTHD</sequence>
<accession>A0A813HB46</accession>
<evidence type="ECO:0000313" key="5">
    <source>
        <dbReference type="Proteomes" id="UP000654075"/>
    </source>
</evidence>
<dbReference type="Proteomes" id="UP000654075">
    <property type="component" value="Unassembled WGS sequence"/>
</dbReference>
<evidence type="ECO:0000256" key="2">
    <source>
        <dbReference type="SAM" id="Phobius"/>
    </source>
</evidence>
<proteinExistence type="predicted"/>
<keyword evidence="2" id="KW-0472">Membrane</keyword>